<dbReference type="PANTHER" id="PTHR42109:SF2">
    <property type="entry name" value="INTEGRAL MEMBRANE PROTEIN"/>
    <property type="match status" value="1"/>
</dbReference>
<keyword evidence="1" id="KW-1133">Transmembrane helix</keyword>
<evidence type="ECO:0000256" key="1">
    <source>
        <dbReference type="SAM" id="Phobius"/>
    </source>
</evidence>
<dbReference type="Proteomes" id="UP000807353">
    <property type="component" value="Unassembled WGS sequence"/>
</dbReference>
<dbReference type="PANTHER" id="PTHR42109">
    <property type="entry name" value="UNPLACED GENOMIC SCAFFOLD UM_SCAF_CONTIG_1.265, WHOLE GENOME SHOTGUN SEQUENCE"/>
    <property type="match status" value="1"/>
</dbReference>
<dbReference type="OrthoDB" id="5389493at2759"/>
<dbReference type="AlphaFoldDB" id="A0A9P5Y4M8"/>
<comment type="caution">
    <text evidence="3">The sequence shown here is derived from an EMBL/GenBank/DDBJ whole genome shotgun (WGS) entry which is preliminary data.</text>
</comment>
<dbReference type="InterPro" id="IPR056119">
    <property type="entry name" value="DUF7702"/>
</dbReference>
<feature type="transmembrane region" description="Helical" evidence="1">
    <location>
        <begin position="125"/>
        <end position="142"/>
    </location>
</feature>
<feature type="transmembrane region" description="Helical" evidence="1">
    <location>
        <begin position="193"/>
        <end position="211"/>
    </location>
</feature>
<organism evidence="3 4">
    <name type="scientific">Collybia nuda</name>
    <dbReference type="NCBI Taxonomy" id="64659"/>
    <lineage>
        <taxon>Eukaryota</taxon>
        <taxon>Fungi</taxon>
        <taxon>Dikarya</taxon>
        <taxon>Basidiomycota</taxon>
        <taxon>Agaricomycotina</taxon>
        <taxon>Agaricomycetes</taxon>
        <taxon>Agaricomycetidae</taxon>
        <taxon>Agaricales</taxon>
        <taxon>Tricholomatineae</taxon>
        <taxon>Clitocybaceae</taxon>
        <taxon>Collybia</taxon>
    </lineage>
</organism>
<gene>
    <name evidence="3" type="ORF">BDZ94DRAFT_1163890</name>
</gene>
<dbReference type="Pfam" id="PF24800">
    <property type="entry name" value="DUF7702"/>
    <property type="match status" value="1"/>
</dbReference>
<feature type="transmembrane region" description="Helical" evidence="1">
    <location>
        <begin position="231"/>
        <end position="253"/>
    </location>
</feature>
<proteinExistence type="predicted"/>
<evidence type="ECO:0000313" key="4">
    <source>
        <dbReference type="Proteomes" id="UP000807353"/>
    </source>
</evidence>
<feature type="domain" description="DUF7702" evidence="2">
    <location>
        <begin position="15"/>
        <end position="180"/>
    </location>
</feature>
<feature type="transmembrane region" description="Helical" evidence="1">
    <location>
        <begin position="43"/>
        <end position="65"/>
    </location>
</feature>
<evidence type="ECO:0000313" key="3">
    <source>
        <dbReference type="EMBL" id="KAF9463457.1"/>
    </source>
</evidence>
<keyword evidence="1" id="KW-0472">Membrane</keyword>
<sequence length="261" mass="28443">MSDKINYADALGFHSIAGAVVFSILYVPLFARFLRQSFQRPTYVFIVLTLFCSIRIAAFVIRAVLAGSESAGETLSLFIADQVLFGVGFFGLLYSGYTLVLDRELLTRDGSSQNFFNRITGNRRLFRVVMMAAVILGIVGSSQADSSDPTKGTTLRKVSTIIFLVLTTLLAYRTIVLARTELSSGYRHADGSIGGDYGAYVLCVIAGLLLVREVFATATMGSLEKQNNERLWYPLSALPEIVAVTLYAAPGLVPPRSELPT</sequence>
<accession>A0A9P5Y4M8</accession>
<keyword evidence="4" id="KW-1185">Reference proteome</keyword>
<feature type="transmembrane region" description="Helical" evidence="1">
    <location>
        <begin position="77"/>
        <end position="100"/>
    </location>
</feature>
<dbReference type="EMBL" id="MU150262">
    <property type="protein sequence ID" value="KAF9463457.1"/>
    <property type="molecule type" value="Genomic_DNA"/>
</dbReference>
<keyword evidence="1" id="KW-0812">Transmembrane</keyword>
<reference evidence="3" key="1">
    <citation type="submission" date="2020-11" db="EMBL/GenBank/DDBJ databases">
        <authorList>
            <consortium name="DOE Joint Genome Institute"/>
            <person name="Ahrendt S."/>
            <person name="Riley R."/>
            <person name="Andreopoulos W."/>
            <person name="Labutti K."/>
            <person name="Pangilinan J."/>
            <person name="Ruiz-Duenas F.J."/>
            <person name="Barrasa J.M."/>
            <person name="Sanchez-Garcia M."/>
            <person name="Camarero S."/>
            <person name="Miyauchi S."/>
            <person name="Serrano A."/>
            <person name="Linde D."/>
            <person name="Babiker R."/>
            <person name="Drula E."/>
            <person name="Ayuso-Fernandez I."/>
            <person name="Pacheco R."/>
            <person name="Padilla G."/>
            <person name="Ferreira P."/>
            <person name="Barriuso J."/>
            <person name="Kellner H."/>
            <person name="Castanera R."/>
            <person name="Alfaro M."/>
            <person name="Ramirez L."/>
            <person name="Pisabarro A.G."/>
            <person name="Kuo A."/>
            <person name="Tritt A."/>
            <person name="Lipzen A."/>
            <person name="He G."/>
            <person name="Yan M."/>
            <person name="Ng V."/>
            <person name="Cullen D."/>
            <person name="Martin F."/>
            <person name="Rosso M.-N."/>
            <person name="Henrissat B."/>
            <person name="Hibbett D."/>
            <person name="Martinez A.T."/>
            <person name="Grigoriev I.V."/>
        </authorList>
    </citation>
    <scope>NUCLEOTIDE SEQUENCE</scope>
    <source>
        <strain evidence="3">CBS 247.69</strain>
    </source>
</reference>
<protein>
    <recommendedName>
        <fullName evidence="2">DUF7702 domain-containing protein</fullName>
    </recommendedName>
</protein>
<feature type="transmembrane region" description="Helical" evidence="1">
    <location>
        <begin position="154"/>
        <end position="172"/>
    </location>
</feature>
<name>A0A9P5Y4M8_9AGAR</name>
<evidence type="ECO:0000259" key="2">
    <source>
        <dbReference type="Pfam" id="PF24800"/>
    </source>
</evidence>
<feature type="transmembrane region" description="Helical" evidence="1">
    <location>
        <begin position="12"/>
        <end position="31"/>
    </location>
</feature>